<organism evidence="5 7">
    <name type="scientific">Clostridium tepidum</name>
    <dbReference type="NCBI Taxonomy" id="1962263"/>
    <lineage>
        <taxon>Bacteria</taxon>
        <taxon>Bacillati</taxon>
        <taxon>Bacillota</taxon>
        <taxon>Clostridia</taxon>
        <taxon>Eubacteriales</taxon>
        <taxon>Clostridiaceae</taxon>
        <taxon>Clostridium</taxon>
    </lineage>
</organism>
<dbReference type="GO" id="GO:0016020">
    <property type="term" value="C:membrane"/>
    <property type="evidence" value="ECO:0007669"/>
    <property type="project" value="InterPro"/>
</dbReference>
<protein>
    <submittedName>
        <fullName evidence="5">Spore germination protein</fullName>
    </submittedName>
</protein>
<evidence type="ECO:0000256" key="1">
    <source>
        <dbReference type="ARBA" id="ARBA00005278"/>
    </source>
</evidence>
<feature type="transmembrane region" description="Helical" evidence="3">
    <location>
        <begin position="382"/>
        <end position="399"/>
    </location>
</feature>
<dbReference type="EMBL" id="MRAE01000007">
    <property type="protein sequence ID" value="OOO68606.1"/>
    <property type="molecule type" value="Genomic_DNA"/>
</dbReference>
<dbReference type="Proteomes" id="UP000190256">
    <property type="component" value="Unassembled WGS sequence"/>
</dbReference>
<evidence type="ECO:0000313" key="4">
    <source>
        <dbReference type="EMBL" id="OOO63310.1"/>
    </source>
</evidence>
<gene>
    <name evidence="4" type="ORF">BS637_02660</name>
    <name evidence="5" type="ORF">BS638_04725</name>
</gene>
<keyword evidence="6" id="KW-1185">Reference proteome</keyword>
<comment type="similarity">
    <text evidence="1">Belongs to the GerABKA family.</text>
</comment>
<reference evidence="4 6" key="1">
    <citation type="submission" date="2016-12" db="EMBL/GenBank/DDBJ databases">
        <title>Clostridium tepidum sp. nov., a close relative of Clostridium sporogenes and Clostridium botulinum Group I.</title>
        <authorList>
            <person name="Dobritsa A.P."/>
            <person name="Kutumbaka K."/>
            <person name="Werner K."/>
            <person name="Samadpour M."/>
        </authorList>
    </citation>
    <scope>NUCLEOTIDE SEQUENCE [LARGE SCALE GENOMIC DNA]</scope>
    <source>
        <strain evidence="4 6">PE</strain>
    </source>
</reference>
<sequence length="518" mass="58921">MIKGSEPMNNKFRNKNSEILKNRLEQYTFKNSLKENIELFKNTILKDDDTIIYRKIKNKHSYLNFCLVFVDGMVNNKIINENIICKLINCKLNSKSSELINYLNEQIIVIDDTKETTSVDTTVNSLLYGDSVLFIDGFDKVLILNTKGWQTRSISEPTSETIINGPREGFNESLNTNISLIRRKINSPNLKFKIKEIGVRTRTKVCITYIDDIVNKKILKELENRLNEIDVEGVFSTELIKEYITDRPLSCFKTIGNTERPDIVASKLLQGRIAILCDGSPTAITLPFLFVEYFQVNEDYYQNFVYASISRFIRLIAFILTIYTPGIYIATIAFHKEMLPSKLALSIYLAREDVPFPIAVEALIMIIIFEILIEAGIRLPKHIGATVSIVGALILGQAAVAAKFIGAAMVIITAITGICELILYNMRGAIIIIRFLFLILGSCLGLYGIILGNIGITIYLISIKTFGIPYMLKITNLDKYNITDIGIRAPWWLLKYRTKFIAKDSIRNKNNTKRRNLQ</sequence>
<keyword evidence="2 3" id="KW-0472">Membrane</keyword>
<feature type="transmembrane region" description="Helical" evidence="3">
    <location>
        <begin position="405"/>
        <end position="424"/>
    </location>
</feature>
<reference evidence="5 7" key="2">
    <citation type="submission" date="2016-12" db="EMBL/GenBank/DDBJ databases">
        <title>Clostridium tepidum sp. nov., a close relative of Clostridium sporogenes and Clostridium botulinum Group I.</title>
        <authorList>
            <person name="Dobritsa A.P."/>
            <person name="Kutumbaka K.K."/>
            <person name="Werner K."/>
            <person name="Wiedmann M."/>
            <person name="Asmus A."/>
            <person name="Samadpour M."/>
        </authorList>
    </citation>
    <scope>NUCLEOTIDE SEQUENCE [LARGE SCALE GENOMIC DNA]</scope>
    <source>
        <strain evidence="5 7">IEH 97212</strain>
    </source>
</reference>
<dbReference type="Proteomes" id="UP000190206">
    <property type="component" value="Unassembled WGS sequence"/>
</dbReference>
<evidence type="ECO:0000313" key="7">
    <source>
        <dbReference type="Proteomes" id="UP000190256"/>
    </source>
</evidence>
<dbReference type="EMBL" id="MRAD01000002">
    <property type="protein sequence ID" value="OOO63310.1"/>
    <property type="molecule type" value="Genomic_DNA"/>
</dbReference>
<dbReference type="STRING" id="1962263.BS637_02660"/>
<dbReference type="PANTHER" id="PTHR22550:SF5">
    <property type="entry name" value="LEUCINE ZIPPER PROTEIN 4"/>
    <property type="match status" value="1"/>
</dbReference>
<name>A0A1S9IE85_9CLOT</name>
<dbReference type="OrthoDB" id="9772630at2"/>
<feature type="transmembrane region" description="Helical" evidence="3">
    <location>
        <begin position="431"/>
        <end position="450"/>
    </location>
</feature>
<dbReference type="GO" id="GO:0009847">
    <property type="term" value="P:spore germination"/>
    <property type="evidence" value="ECO:0007669"/>
    <property type="project" value="InterPro"/>
</dbReference>
<dbReference type="InterPro" id="IPR004995">
    <property type="entry name" value="Spore_Ger"/>
</dbReference>
<comment type="caution">
    <text evidence="5">The sequence shown here is derived from an EMBL/GenBank/DDBJ whole genome shotgun (WGS) entry which is preliminary data.</text>
</comment>
<dbReference type="Pfam" id="PF03323">
    <property type="entry name" value="GerA"/>
    <property type="match status" value="1"/>
</dbReference>
<dbReference type="PIRSF" id="PIRSF005690">
    <property type="entry name" value="GerBA"/>
    <property type="match status" value="1"/>
</dbReference>
<evidence type="ECO:0000256" key="2">
    <source>
        <dbReference type="ARBA" id="ARBA00023136"/>
    </source>
</evidence>
<dbReference type="InterPro" id="IPR050768">
    <property type="entry name" value="UPF0353/GerABKA_families"/>
</dbReference>
<keyword evidence="3" id="KW-0812">Transmembrane</keyword>
<evidence type="ECO:0000256" key="3">
    <source>
        <dbReference type="SAM" id="Phobius"/>
    </source>
</evidence>
<keyword evidence="3" id="KW-1133">Transmembrane helix</keyword>
<feature type="transmembrane region" description="Helical" evidence="3">
    <location>
        <begin position="354"/>
        <end position="373"/>
    </location>
</feature>
<accession>A0A1S9IE85</accession>
<proteinExistence type="inferred from homology"/>
<dbReference type="AlphaFoldDB" id="A0A1S9IE85"/>
<evidence type="ECO:0000313" key="6">
    <source>
        <dbReference type="Proteomes" id="UP000190206"/>
    </source>
</evidence>
<feature type="transmembrane region" description="Helical" evidence="3">
    <location>
        <begin position="312"/>
        <end position="334"/>
    </location>
</feature>
<evidence type="ECO:0000313" key="5">
    <source>
        <dbReference type="EMBL" id="OOO68606.1"/>
    </source>
</evidence>
<dbReference type="PANTHER" id="PTHR22550">
    <property type="entry name" value="SPORE GERMINATION PROTEIN"/>
    <property type="match status" value="1"/>
</dbReference>